<feature type="chain" id="PRO_5034996907" evidence="2">
    <location>
        <begin position="24"/>
        <end position="129"/>
    </location>
</feature>
<comment type="caution">
    <text evidence="3">The sequence shown here is derived from an EMBL/GenBank/DDBJ whole genome shotgun (WGS) entry which is preliminary data.</text>
</comment>
<dbReference type="EMBL" id="JACBZN010000001">
    <property type="protein sequence ID" value="NYI39286.1"/>
    <property type="molecule type" value="Genomic_DNA"/>
</dbReference>
<accession>A0A8I0FVW5</accession>
<dbReference type="AlphaFoldDB" id="A0A8I0FVW5"/>
<dbReference type="Proteomes" id="UP000659061">
    <property type="component" value="Unassembled WGS sequence"/>
</dbReference>
<dbReference type="RefSeq" id="WP_179426769.1">
    <property type="nucleotide sequence ID" value="NZ_BAAAMP010000002.1"/>
</dbReference>
<sequence>MRAWVSVVLVLAVAGCGASDGSAAPKTDATSTAPGQVGTEAQGTVDPLAITTFTCRQNAKGRWKVQGTLKNTGKQVRDYRVTAFIGQQTGPARVVELDRVKAGATVPFAIDPIVAAPDGPCRLQATIAL</sequence>
<reference evidence="4 5" key="1">
    <citation type="submission" date="2020-07" db="EMBL/GenBank/DDBJ databases">
        <title>Sequencing the genomes of 1000 actinobacteria strains.</title>
        <authorList>
            <person name="Klenk H.-P."/>
        </authorList>
    </citation>
    <scope>NUCLEOTIDE SEQUENCE [LARGE SCALE GENOMIC DNA]</scope>
    <source>
        <strain evidence="4 5">DSM 19087</strain>
    </source>
</reference>
<evidence type="ECO:0000313" key="5">
    <source>
        <dbReference type="Proteomes" id="UP000587211"/>
    </source>
</evidence>
<organism evidence="3 6">
    <name type="scientific">Aeromicrobium tamlense</name>
    <dbReference type="NCBI Taxonomy" id="375541"/>
    <lineage>
        <taxon>Bacteria</taxon>
        <taxon>Bacillati</taxon>
        <taxon>Actinomycetota</taxon>
        <taxon>Actinomycetes</taxon>
        <taxon>Propionibacteriales</taxon>
        <taxon>Nocardioidaceae</taxon>
        <taxon>Aeromicrobium</taxon>
    </lineage>
</organism>
<keyword evidence="2" id="KW-0732">Signal</keyword>
<evidence type="ECO:0000313" key="4">
    <source>
        <dbReference type="EMBL" id="NYI39286.1"/>
    </source>
</evidence>
<name>A0A8I0FVW5_9ACTN</name>
<evidence type="ECO:0000256" key="2">
    <source>
        <dbReference type="SAM" id="SignalP"/>
    </source>
</evidence>
<evidence type="ECO:0000256" key="1">
    <source>
        <dbReference type="SAM" id="MobiDB-lite"/>
    </source>
</evidence>
<dbReference type="EMBL" id="JACWMT010000001">
    <property type="protein sequence ID" value="MBD1270056.1"/>
    <property type="molecule type" value="Genomic_DNA"/>
</dbReference>
<protein>
    <submittedName>
        <fullName evidence="3">Uncharacterized protein</fullName>
    </submittedName>
</protein>
<feature type="compositionally biased region" description="Polar residues" evidence="1">
    <location>
        <begin position="28"/>
        <end position="40"/>
    </location>
</feature>
<feature type="signal peptide" evidence="2">
    <location>
        <begin position="1"/>
        <end position="23"/>
    </location>
</feature>
<keyword evidence="5" id="KW-1185">Reference proteome</keyword>
<feature type="region of interest" description="Disordered" evidence="1">
    <location>
        <begin position="19"/>
        <end position="40"/>
    </location>
</feature>
<dbReference type="PROSITE" id="PS51257">
    <property type="entry name" value="PROKAR_LIPOPROTEIN"/>
    <property type="match status" value="1"/>
</dbReference>
<dbReference type="Proteomes" id="UP000587211">
    <property type="component" value="Unassembled WGS sequence"/>
</dbReference>
<reference evidence="3" key="2">
    <citation type="submission" date="2020-09" db="EMBL/GenBank/DDBJ databases">
        <title>Novel species in genus Aeromicrobium.</title>
        <authorList>
            <person name="Zhang G."/>
        </authorList>
    </citation>
    <scope>NUCLEOTIDE SEQUENCE</scope>
    <source>
        <strain evidence="3">SSW1-57</strain>
    </source>
</reference>
<proteinExistence type="predicted"/>
<gene>
    <name evidence="4" type="ORF">BJ975_002661</name>
    <name evidence="3" type="ORF">IDH50_07430</name>
</gene>
<evidence type="ECO:0000313" key="6">
    <source>
        <dbReference type="Proteomes" id="UP000659061"/>
    </source>
</evidence>
<evidence type="ECO:0000313" key="3">
    <source>
        <dbReference type="EMBL" id="MBD1270056.1"/>
    </source>
</evidence>